<name>A0ABX7CRC8_SPHMU</name>
<comment type="similarity">
    <text evidence="2">Belongs to the glycosyl hydrolase 67 family.</text>
</comment>
<dbReference type="PANTHER" id="PTHR39207">
    <property type="entry name" value="ALPHA-GLUCURONIDASE A"/>
    <property type="match status" value="1"/>
</dbReference>
<feature type="domain" description="Glycosyl hydrolase family 67 C-terminal" evidence="3">
    <location>
        <begin position="436"/>
        <end position="660"/>
    </location>
</feature>
<dbReference type="Pfam" id="PF07488">
    <property type="entry name" value="Glyco_hydro_67M"/>
    <property type="match status" value="1"/>
</dbReference>
<dbReference type="SUPFAM" id="SSF51445">
    <property type="entry name" value="(Trans)glycosidases"/>
    <property type="match status" value="1"/>
</dbReference>
<keyword evidence="2" id="KW-0624">Polysaccharide degradation</keyword>
<reference evidence="5 6" key="1">
    <citation type="submission" date="2021-01" db="EMBL/GenBank/DDBJ databases">
        <title>FDA dAtabase for Regulatory Grade micrObial Sequences (FDA-ARGOS): Supporting development and validation of Infectious Disease Dx tests.</title>
        <authorList>
            <person name="Sproer C."/>
            <person name="Gronow S."/>
            <person name="Severitt S."/>
            <person name="Schroder I."/>
            <person name="Tallon L."/>
            <person name="Sadzewicz L."/>
            <person name="Zhao X."/>
            <person name="Boylan J."/>
            <person name="Ott S."/>
            <person name="Bowen H."/>
            <person name="Vavikolanu K."/>
            <person name="Mehta A."/>
            <person name="Aluvathingal J."/>
            <person name="Nadendla S."/>
            <person name="Lowell S."/>
            <person name="Myers T."/>
            <person name="Yan Y."/>
            <person name="Sichtig H."/>
        </authorList>
    </citation>
    <scope>NUCLEOTIDE SEQUENCE [LARGE SCALE GENOMIC DNA]</scope>
    <source>
        <strain evidence="5 6">FDAARGOS_1141</strain>
    </source>
</reference>
<dbReference type="EMBL" id="CP068224">
    <property type="protein sequence ID" value="QQT54649.1"/>
    <property type="molecule type" value="Genomic_DNA"/>
</dbReference>
<keyword evidence="2" id="KW-0119">Carbohydrate metabolism</keyword>
<dbReference type="Proteomes" id="UP000595498">
    <property type="component" value="Chromosome"/>
</dbReference>
<dbReference type="InterPro" id="IPR011100">
    <property type="entry name" value="Glyco_hydro_67_cat"/>
</dbReference>
<evidence type="ECO:0000313" key="6">
    <source>
        <dbReference type="Proteomes" id="UP000595498"/>
    </source>
</evidence>
<feature type="domain" description="Glycosyl hydrolase family 67 catalytic" evidence="4">
    <location>
        <begin position="128"/>
        <end position="435"/>
    </location>
</feature>
<protein>
    <submittedName>
        <fullName evidence="5">Alpha-glucuronidase</fullName>
    </submittedName>
</protein>
<evidence type="ECO:0000256" key="2">
    <source>
        <dbReference type="PIRNR" id="PIRNR029900"/>
    </source>
</evidence>
<dbReference type="PIRSF" id="PIRSF029900">
    <property type="entry name" value="Alpha-glucuronds"/>
    <property type="match status" value="1"/>
</dbReference>
<keyword evidence="1 2" id="KW-0378">Hydrolase</keyword>
<evidence type="ECO:0000259" key="4">
    <source>
        <dbReference type="Pfam" id="PF07488"/>
    </source>
</evidence>
<dbReference type="InterPro" id="IPR011395">
    <property type="entry name" value="Glyco_hydro_67_aGlcAse"/>
</dbReference>
<dbReference type="InterPro" id="IPR037054">
    <property type="entry name" value="A-glucoronidase_C_sf"/>
</dbReference>
<sequence>MRYTMYFHFLLLALLFIFPATLRSEDGSQLWLRFSKQVKPVGTIQVIKGKSTDVTLALAKQELECYWKGGDVILKLDPSRKDLKDGYQISQHENQVYMIAGQSVGILYAVYHLLRLQETGAGIPRSGLVEIPAYDIRVLNHWDNLDGTIERGYAGHSLWNWEELPNKLSPRYEQYGRANASIGINATVLNNVNASSDLMKTDYLKKVKALADVFRKYGIKVYVSINFSSPQNIGGLTNSDPLNQEVKRWWKSKVKEIYALIPDFGGFLVKANSEGQPGPQDYGRTHADGANMLADALSPYGGTVFWRAFVYHPTKDDRAKQAYQEFVPLDGQFRDNVILQVKNGPIDFQPREPFNPLLGAMPNTAKMLEFQLTQEYLGFSNHLVYLAPLFKEVLDSDTYANGKGQTVSKLTDNRGHLGRKTAIAAVSNIGLDTNWTGHHFAQANWYAFGRLAWNNNLSSVQIADEWIRMTFTGVQEFIDPIKKLMLESREAAVDYMMPLGLHHLFAFEHHYGPEPWGDIPGGRPDWMPWYYHNADSVGLGFDRTVNGSRAVTQYNPPLNKIYGNISTCPENLLLWFHHVSWNYRMNSGNTLWTELCFRYDHGVQKVREFQKVWDRMEKYIDRPRFLAVQAKLRIQARDAVWWKDACLQYFQCFSRQPIPYELERPIHNLEELKKIKLPMGHHN</sequence>
<organism evidence="5 6">
    <name type="scientific">Sphingobacterium multivorum</name>
    <dbReference type="NCBI Taxonomy" id="28454"/>
    <lineage>
        <taxon>Bacteria</taxon>
        <taxon>Pseudomonadati</taxon>
        <taxon>Bacteroidota</taxon>
        <taxon>Sphingobacteriia</taxon>
        <taxon>Sphingobacteriales</taxon>
        <taxon>Sphingobacteriaceae</taxon>
        <taxon>Sphingobacterium</taxon>
    </lineage>
</organism>
<gene>
    <name evidence="5" type="ORF">I6I98_05175</name>
</gene>
<keyword evidence="6" id="KW-1185">Reference proteome</keyword>
<keyword evidence="2" id="KW-0858">Xylan degradation</keyword>
<dbReference type="Pfam" id="PF07477">
    <property type="entry name" value="Glyco_hydro_67C"/>
    <property type="match status" value="1"/>
</dbReference>
<dbReference type="PANTHER" id="PTHR39207:SF1">
    <property type="entry name" value="ALPHA-GLUCURONIDASE A"/>
    <property type="match status" value="1"/>
</dbReference>
<evidence type="ECO:0000256" key="1">
    <source>
        <dbReference type="ARBA" id="ARBA00022801"/>
    </source>
</evidence>
<dbReference type="InterPro" id="IPR029018">
    <property type="entry name" value="Hex-like_dom2"/>
</dbReference>
<dbReference type="InterPro" id="IPR017853">
    <property type="entry name" value="GH"/>
</dbReference>
<dbReference type="Gene3D" id="3.20.20.80">
    <property type="entry name" value="Glycosidases"/>
    <property type="match status" value="1"/>
</dbReference>
<dbReference type="SUPFAM" id="SSF55545">
    <property type="entry name" value="beta-N-acetylhexosaminidase-like domain"/>
    <property type="match status" value="1"/>
</dbReference>
<evidence type="ECO:0000313" key="5">
    <source>
        <dbReference type="EMBL" id="QQT54649.1"/>
    </source>
</evidence>
<evidence type="ECO:0000259" key="3">
    <source>
        <dbReference type="Pfam" id="PF07477"/>
    </source>
</evidence>
<accession>A0ABX7CRC8</accession>
<dbReference type="InterPro" id="IPR011099">
    <property type="entry name" value="Glyco_hydro_67_C"/>
</dbReference>
<keyword evidence="2" id="KW-0326">Glycosidase</keyword>
<dbReference type="Gene3D" id="3.90.1330.10">
    <property type="entry name" value="Alpha-glucuronidase, C-terminal domain"/>
    <property type="match status" value="1"/>
</dbReference>
<dbReference type="Gene3D" id="3.30.379.10">
    <property type="entry name" value="Chitobiase/beta-hexosaminidase domain 2-like"/>
    <property type="match status" value="1"/>
</dbReference>
<proteinExistence type="inferred from homology"/>